<dbReference type="EMBL" id="CP070619">
    <property type="protein sequence ID" value="QSE91525.1"/>
    <property type="molecule type" value="Genomic_DNA"/>
</dbReference>
<evidence type="ECO:0000313" key="2">
    <source>
        <dbReference type="Proteomes" id="UP000662986"/>
    </source>
</evidence>
<dbReference type="Proteomes" id="UP000662986">
    <property type="component" value="Chromosome"/>
</dbReference>
<reference evidence="1 2" key="1">
    <citation type="journal article" date="2021" name="Microbiol. Resour. Announc.">
        <title>Complete Genome Sequences of Two Rhodococcus sp. Strains with Large and Linear Chromosomes, Isolated from Apple Rhizosphere.</title>
        <authorList>
            <person name="Benning S."/>
            <person name="Brugnone N."/>
            <person name="Siani R."/>
            <person name="Kublik S."/>
            <person name="Schloter M."/>
            <person name="Rad V."/>
        </authorList>
    </citation>
    <scope>NUCLEOTIDE SEQUENCE [LARGE SCALE GENOMIC DNA]</scope>
    <source>
        <strain evidence="1 2">R79</strain>
    </source>
</reference>
<dbReference type="InterPro" id="IPR021678">
    <property type="entry name" value="DUF3263"/>
</dbReference>
<gene>
    <name evidence="1" type="ORF">JWS13_24260</name>
</gene>
<dbReference type="Pfam" id="PF11662">
    <property type="entry name" value="DUF3263"/>
    <property type="match status" value="1"/>
</dbReference>
<reference evidence="1 2" key="2">
    <citation type="journal article" date="2022" name="Arch. Microbiol.">
        <title>Rhodococcus pseudokoreensis sp. nov. isolated from the rhizosphere of young M26 apple rootstocks.</title>
        <authorList>
            <person name="Kampfer P."/>
            <person name="Glaeser S.P."/>
            <person name="Blom J."/>
            <person name="Wolf J."/>
            <person name="Benning S."/>
            <person name="Schloter M."/>
            <person name="Neumann-Schaal M."/>
        </authorList>
    </citation>
    <scope>NUCLEOTIDE SEQUENCE [LARGE SCALE GENOMIC DNA]</scope>
    <source>
        <strain evidence="1 2">R79</strain>
    </source>
</reference>
<organism evidence="1 2">
    <name type="scientific">Rhodococcus pseudokoreensis</name>
    <dbReference type="NCBI Taxonomy" id="2811421"/>
    <lineage>
        <taxon>Bacteria</taxon>
        <taxon>Bacillati</taxon>
        <taxon>Actinomycetota</taxon>
        <taxon>Actinomycetes</taxon>
        <taxon>Mycobacteriales</taxon>
        <taxon>Nocardiaceae</taxon>
        <taxon>Rhodococcus</taxon>
    </lineage>
</organism>
<evidence type="ECO:0000313" key="1">
    <source>
        <dbReference type="EMBL" id="QSE91525.1"/>
    </source>
</evidence>
<protein>
    <submittedName>
        <fullName evidence="1">DUF3263 domain-containing protein</fullName>
    </submittedName>
</protein>
<name>A0A974ZV23_9NOCA</name>
<sequence length="87" mass="9806">MKRTHTDDNAILHLALRWAPYGGVPSSEIWVAFGVSPDRFYSTLTQILGTLAARGLSPEQRQSLEHLVLRHFRSPAGGRHLAQRTMR</sequence>
<keyword evidence="2" id="KW-1185">Reference proteome</keyword>
<accession>A0A974ZV23</accession>
<proteinExistence type="predicted"/>